<dbReference type="SMART" id="SM00116">
    <property type="entry name" value="CBS"/>
    <property type="match status" value="2"/>
</dbReference>
<dbReference type="InterPro" id="IPR044725">
    <property type="entry name" value="CBSX3_CBS_dom"/>
</dbReference>
<sequence>MNSPVSDLLAKKSVSLLTVNPDTSVLEAVEIMNRVKVGCVMVMQDKALAGIFTERDVLRRVVAQGVDASRVAVSEVMSSQLVTIEPSTEVGHAMDIVNENKVRHLPVLEDGRLIGLISAGDLNRHLTETFRKEAGTLMSYLSGSGLEV</sequence>
<proteinExistence type="predicted"/>
<dbReference type="CDD" id="cd04623">
    <property type="entry name" value="CBS_pair_bac_euk"/>
    <property type="match status" value="1"/>
</dbReference>
<dbReference type="Gene3D" id="3.10.580.10">
    <property type="entry name" value="CBS-domain"/>
    <property type="match status" value="1"/>
</dbReference>
<feature type="domain" description="CBS" evidence="3">
    <location>
        <begin position="10"/>
        <end position="69"/>
    </location>
</feature>
<dbReference type="SUPFAM" id="SSF54631">
    <property type="entry name" value="CBS-domain pair"/>
    <property type="match status" value="1"/>
</dbReference>
<dbReference type="InterPro" id="IPR046342">
    <property type="entry name" value="CBS_dom_sf"/>
</dbReference>
<dbReference type="InterPro" id="IPR051257">
    <property type="entry name" value="Diverse_CBS-Domain"/>
</dbReference>
<protein>
    <submittedName>
        <fullName evidence="4">CBS domain-containing protein</fullName>
    </submittedName>
</protein>
<comment type="caution">
    <text evidence="4">The sequence shown here is derived from an EMBL/GenBank/DDBJ whole genome shotgun (WGS) entry which is preliminary data.</text>
</comment>
<keyword evidence="5" id="KW-1185">Reference proteome</keyword>
<accession>A0A7X1B6U6</accession>
<evidence type="ECO:0000259" key="3">
    <source>
        <dbReference type="PROSITE" id="PS51371"/>
    </source>
</evidence>
<evidence type="ECO:0000256" key="2">
    <source>
        <dbReference type="PROSITE-ProRule" id="PRU00703"/>
    </source>
</evidence>
<dbReference type="Proteomes" id="UP000526501">
    <property type="component" value="Unassembled WGS sequence"/>
</dbReference>
<dbReference type="PANTHER" id="PTHR43080">
    <property type="entry name" value="CBS DOMAIN-CONTAINING PROTEIN CBSX3, MITOCHONDRIAL"/>
    <property type="match status" value="1"/>
</dbReference>
<evidence type="ECO:0000313" key="4">
    <source>
        <dbReference type="EMBL" id="MBC2606732.1"/>
    </source>
</evidence>
<organism evidence="4 5">
    <name type="scientific">Pelagicoccus albus</name>
    <dbReference type="NCBI Taxonomy" id="415222"/>
    <lineage>
        <taxon>Bacteria</taxon>
        <taxon>Pseudomonadati</taxon>
        <taxon>Verrucomicrobiota</taxon>
        <taxon>Opitutia</taxon>
        <taxon>Puniceicoccales</taxon>
        <taxon>Pelagicoccaceae</taxon>
        <taxon>Pelagicoccus</taxon>
    </lineage>
</organism>
<dbReference type="EMBL" id="JACHVC010000012">
    <property type="protein sequence ID" value="MBC2606732.1"/>
    <property type="molecule type" value="Genomic_DNA"/>
</dbReference>
<dbReference type="PANTHER" id="PTHR43080:SF2">
    <property type="entry name" value="CBS DOMAIN-CONTAINING PROTEIN"/>
    <property type="match status" value="1"/>
</dbReference>
<gene>
    <name evidence="4" type="ORF">H5P27_11830</name>
</gene>
<dbReference type="Pfam" id="PF00571">
    <property type="entry name" value="CBS"/>
    <property type="match status" value="2"/>
</dbReference>
<dbReference type="PROSITE" id="PS51371">
    <property type="entry name" value="CBS"/>
    <property type="match status" value="2"/>
</dbReference>
<evidence type="ECO:0000313" key="5">
    <source>
        <dbReference type="Proteomes" id="UP000526501"/>
    </source>
</evidence>
<reference evidence="4 5" key="1">
    <citation type="submission" date="2020-07" db="EMBL/GenBank/DDBJ databases">
        <authorList>
            <person name="Feng X."/>
        </authorList>
    </citation>
    <scope>NUCLEOTIDE SEQUENCE [LARGE SCALE GENOMIC DNA]</scope>
    <source>
        <strain evidence="4 5">JCM23202</strain>
    </source>
</reference>
<evidence type="ECO:0000256" key="1">
    <source>
        <dbReference type="ARBA" id="ARBA00023122"/>
    </source>
</evidence>
<feature type="domain" description="CBS" evidence="3">
    <location>
        <begin position="77"/>
        <end position="133"/>
    </location>
</feature>
<name>A0A7X1B6U6_9BACT</name>
<dbReference type="AlphaFoldDB" id="A0A7X1B6U6"/>
<dbReference type="InterPro" id="IPR000644">
    <property type="entry name" value="CBS_dom"/>
</dbReference>
<dbReference type="RefSeq" id="WP_185660597.1">
    <property type="nucleotide sequence ID" value="NZ_CAWPOO010000012.1"/>
</dbReference>
<keyword evidence="1 2" id="KW-0129">CBS domain</keyword>